<gene>
    <name evidence="2" type="ORF">HB850_01375</name>
</gene>
<name>A0A841YSZ3_9LIST</name>
<dbReference type="PROSITE" id="PS51257">
    <property type="entry name" value="PROKAR_LIPOPROTEIN"/>
    <property type="match status" value="1"/>
</dbReference>
<dbReference type="Proteomes" id="UP000569903">
    <property type="component" value="Unassembled WGS sequence"/>
</dbReference>
<comment type="caution">
    <text evidence="2">The sequence shown here is derived from an EMBL/GenBank/DDBJ whole genome shotgun (WGS) entry which is preliminary data.</text>
</comment>
<reference evidence="2 3" key="1">
    <citation type="submission" date="2020-03" db="EMBL/GenBank/DDBJ databases">
        <title>Soil Listeria distribution.</title>
        <authorList>
            <person name="Liao J."/>
            <person name="Wiedmann M."/>
        </authorList>
    </citation>
    <scope>NUCLEOTIDE SEQUENCE [LARGE SCALE GENOMIC DNA]</scope>
    <source>
        <strain evidence="2 3">FSL L7-1614</strain>
    </source>
</reference>
<dbReference type="EMBL" id="JAARQN010000001">
    <property type="protein sequence ID" value="MBC1456385.1"/>
    <property type="molecule type" value="Genomic_DNA"/>
</dbReference>
<feature type="domain" description="YqgU-like 6-bladed beta-propeller" evidence="1">
    <location>
        <begin position="79"/>
        <end position="342"/>
    </location>
</feature>
<evidence type="ECO:0000259" key="1">
    <source>
        <dbReference type="Pfam" id="PF21101"/>
    </source>
</evidence>
<sequence length="367" mass="43002">MSKIRIRFIITILGLLFLSYGCQNEQVPVSKEEKITTSNKIKTLNIQPKEFQRIVGWIDDKNVLLQLKKEGKITFERLNVFSGKQHQIYETTHVISEVVISPNRDCFLIYSAESKDKANLDIISMDGFMMSTKEVKPQSIEFSWNQDDQNKMFLTTFDTDWNYQVFQWDIPTGNITQLNTDSPFVSWYSDNLFVFNQKLSPQKDRGDLYLEDIRDKTVKNLVVADVYKFSVSANTLLTIEPSKEDKAMVYNFRTVGFQSYYQYEAPRVYDELGTFFPFYDLNVEKESFLTFEPYESKKLKDHGGEFKLVKVSPKEKKAETILELTNNEPIVTSPNGKYCLYGYLFDQIIDLETKDTLYLIQHRDKMY</sequence>
<organism evidence="2 3">
    <name type="scientific">Listeria newyorkensis</name>
    <dbReference type="NCBI Taxonomy" id="1497681"/>
    <lineage>
        <taxon>Bacteria</taxon>
        <taxon>Bacillati</taxon>
        <taxon>Bacillota</taxon>
        <taxon>Bacilli</taxon>
        <taxon>Bacillales</taxon>
        <taxon>Listeriaceae</taxon>
        <taxon>Listeria</taxon>
    </lineage>
</organism>
<accession>A0A841YSZ3</accession>
<evidence type="ECO:0000313" key="3">
    <source>
        <dbReference type="Proteomes" id="UP000569903"/>
    </source>
</evidence>
<evidence type="ECO:0000313" key="2">
    <source>
        <dbReference type="EMBL" id="MBC1456385.1"/>
    </source>
</evidence>
<proteinExistence type="predicted"/>
<dbReference type="AlphaFoldDB" id="A0A841YSZ3"/>
<dbReference type="Pfam" id="PF21101">
    <property type="entry name" value="YqgU"/>
    <property type="match status" value="1"/>
</dbReference>
<dbReference type="SUPFAM" id="SSF69304">
    <property type="entry name" value="Tricorn protease N-terminal domain"/>
    <property type="match status" value="1"/>
</dbReference>
<protein>
    <recommendedName>
        <fullName evidence="1">YqgU-like 6-bladed beta-propeller domain-containing protein</fullName>
    </recommendedName>
</protein>
<dbReference type="RefSeq" id="WP_185387912.1">
    <property type="nucleotide sequence ID" value="NZ_JAARQN010000001.1"/>
</dbReference>
<dbReference type="InterPro" id="IPR048421">
    <property type="entry name" value="YqgU_beta-prop"/>
</dbReference>